<name>Q6II86_DROME</name>
<organism evidence="1">
    <name type="scientific">Drosophila melanogaster</name>
    <name type="common">Fruit fly</name>
    <dbReference type="NCBI Taxonomy" id="7227"/>
    <lineage>
        <taxon>Eukaryota</taxon>
        <taxon>Metazoa</taxon>
        <taxon>Ecdysozoa</taxon>
        <taxon>Arthropoda</taxon>
        <taxon>Hexapoda</taxon>
        <taxon>Insecta</taxon>
        <taxon>Pterygota</taxon>
        <taxon>Neoptera</taxon>
        <taxon>Endopterygota</taxon>
        <taxon>Diptera</taxon>
        <taxon>Brachycera</taxon>
        <taxon>Muscomorpha</taxon>
        <taxon>Ephydroidea</taxon>
        <taxon>Drosophilidae</taxon>
        <taxon>Drosophila</taxon>
        <taxon>Sophophora</taxon>
    </lineage>
</organism>
<protein>
    <submittedName>
        <fullName evidence="1">HDC19482</fullName>
    </submittedName>
</protein>
<reference evidence="1" key="1">
    <citation type="journal article" date="2003" name="Genome Biol.">
        <title>An integrated gene annotation and transcriptional profiling approach towards the full gene content of the Drosophila genome.</title>
        <authorList>
            <person name="Hild M."/>
            <person name="Beckmann B."/>
            <person name="Haas S.A."/>
            <person name="Koch B."/>
            <person name="Solovyev V."/>
            <person name="Busold C."/>
            <person name="Fellenberg K."/>
            <person name="Boutros M."/>
            <person name="Vingron M."/>
            <person name="Sauer F."/>
            <person name="Hoheisel J.D."/>
            <person name="Paro R."/>
        </authorList>
    </citation>
    <scope>NUCLEOTIDE SEQUENCE</scope>
</reference>
<gene>
    <name evidence="1" type="ORF">HDC19482</name>
</gene>
<dbReference type="EMBL" id="BK003180">
    <property type="protein sequence ID" value="DAA03380.1"/>
    <property type="molecule type" value="Genomic_DNA"/>
</dbReference>
<evidence type="ECO:0000313" key="1">
    <source>
        <dbReference type="EMBL" id="DAA03380.1"/>
    </source>
</evidence>
<accession>Q6II86</accession>
<dbReference type="AlphaFoldDB" id="Q6II86"/>
<proteinExistence type="predicted"/>
<sequence>MDDGPRTKAKWAGDEAGALVNFQAGNQLPIGLGIGPSGAVCKDNALLSNCQEWRLQDMPHRILLGGWDMDADADANANASVDKDENENEHEDEKGLWNSCWTLSAFQ</sequence>